<evidence type="ECO:0000256" key="2">
    <source>
        <dbReference type="PIRSR" id="PIRSR603782-1"/>
    </source>
</evidence>
<dbReference type="GO" id="GO:0046872">
    <property type="term" value="F:metal ion binding"/>
    <property type="evidence" value="ECO:0007669"/>
    <property type="project" value="UniProtKB-KW"/>
</dbReference>
<accession>A0A9X1ZMY8</accession>
<evidence type="ECO:0000313" key="4">
    <source>
        <dbReference type="Proteomes" id="UP001139333"/>
    </source>
</evidence>
<protein>
    <submittedName>
        <fullName evidence="3">SCO family protein</fullName>
    </submittedName>
</protein>
<evidence type="ECO:0000313" key="3">
    <source>
        <dbReference type="EMBL" id="MCL1142450.1"/>
    </source>
</evidence>
<dbReference type="InterPro" id="IPR003782">
    <property type="entry name" value="SCO1/SenC"/>
</dbReference>
<proteinExistence type="inferred from homology"/>
<comment type="caution">
    <text evidence="3">The sequence shown here is derived from an EMBL/GenBank/DDBJ whole genome shotgun (WGS) entry which is preliminary data.</text>
</comment>
<organism evidence="3 4">
    <name type="scientific">Shewanella gaetbuli</name>
    <dbReference type="NCBI Taxonomy" id="220752"/>
    <lineage>
        <taxon>Bacteria</taxon>
        <taxon>Pseudomonadati</taxon>
        <taxon>Pseudomonadota</taxon>
        <taxon>Gammaproteobacteria</taxon>
        <taxon>Alteromonadales</taxon>
        <taxon>Shewanellaceae</taxon>
        <taxon>Shewanella</taxon>
    </lineage>
</organism>
<dbReference type="SUPFAM" id="SSF52833">
    <property type="entry name" value="Thioredoxin-like"/>
    <property type="match status" value="1"/>
</dbReference>
<sequence>MFVLSFNTSIIGLYSIIKVSCLIQADHNSIDAEHKPRVAFVSIDIVPATVSQLATYMDFFNPQFIGLTTEPKQLDELFNSLGASYSIIQNDNGGVDMEHSSAIFLISPNKEYIASFPYMLTAKQISDDYQTIIASEHW</sequence>
<gene>
    <name evidence="3" type="ORF">L2672_07045</name>
</gene>
<reference evidence="3" key="1">
    <citation type="submission" date="2022-01" db="EMBL/GenBank/DDBJ databases">
        <title>Whole genome-based taxonomy of the Shewanellaceae.</title>
        <authorList>
            <person name="Martin-Rodriguez A.J."/>
        </authorList>
    </citation>
    <scope>NUCLEOTIDE SEQUENCE</scope>
    <source>
        <strain evidence="3">DSM 16422</strain>
    </source>
</reference>
<keyword evidence="2" id="KW-0479">Metal-binding</keyword>
<keyword evidence="2" id="KW-0186">Copper</keyword>
<dbReference type="RefSeq" id="WP_248995137.1">
    <property type="nucleotide sequence ID" value="NZ_JAKIKP010000004.1"/>
</dbReference>
<name>A0A9X1ZMY8_9GAMM</name>
<dbReference type="EMBL" id="JAKIKP010000004">
    <property type="protein sequence ID" value="MCL1142450.1"/>
    <property type="molecule type" value="Genomic_DNA"/>
</dbReference>
<evidence type="ECO:0000256" key="1">
    <source>
        <dbReference type="ARBA" id="ARBA00010996"/>
    </source>
</evidence>
<dbReference type="PANTHER" id="PTHR12151">
    <property type="entry name" value="ELECTRON TRANSPORT PROTIN SCO1/SENC FAMILY MEMBER"/>
    <property type="match status" value="1"/>
</dbReference>
<dbReference type="Pfam" id="PF02630">
    <property type="entry name" value="SCO1-SenC"/>
    <property type="match status" value="1"/>
</dbReference>
<keyword evidence="4" id="KW-1185">Reference proteome</keyword>
<comment type="similarity">
    <text evidence="1">Belongs to the SCO1/2 family.</text>
</comment>
<dbReference type="Gene3D" id="3.40.30.10">
    <property type="entry name" value="Glutaredoxin"/>
    <property type="match status" value="1"/>
</dbReference>
<dbReference type="InterPro" id="IPR036249">
    <property type="entry name" value="Thioredoxin-like_sf"/>
</dbReference>
<feature type="binding site" evidence="2">
    <location>
        <position position="99"/>
    </location>
    <ligand>
        <name>Cu cation</name>
        <dbReference type="ChEBI" id="CHEBI:23378"/>
    </ligand>
</feature>
<dbReference type="AlphaFoldDB" id="A0A9X1ZMY8"/>
<dbReference type="PANTHER" id="PTHR12151:SF25">
    <property type="entry name" value="LINALOOL DEHYDRATASE_ISOMERASE DOMAIN-CONTAINING PROTEIN"/>
    <property type="match status" value="1"/>
</dbReference>
<dbReference type="Proteomes" id="UP001139333">
    <property type="component" value="Unassembled WGS sequence"/>
</dbReference>